<dbReference type="InterPro" id="IPR038488">
    <property type="entry name" value="Integrase_DNA-bd_sf"/>
</dbReference>
<dbReference type="Gene3D" id="1.10.443.10">
    <property type="entry name" value="Intergrase catalytic core"/>
    <property type="match status" value="1"/>
</dbReference>
<evidence type="ECO:0000313" key="8">
    <source>
        <dbReference type="Proteomes" id="UP001055307"/>
    </source>
</evidence>
<evidence type="ECO:0000313" key="7">
    <source>
        <dbReference type="EMBL" id="GJD41992.1"/>
    </source>
</evidence>
<accession>A0A679J9U3</accession>
<evidence type="ECO:0000259" key="5">
    <source>
        <dbReference type="Pfam" id="PF13356"/>
    </source>
</evidence>
<evidence type="ECO:0000256" key="1">
    <source>
        <dbReference type="ARBA" id="ARBA00008857"/>
    </source>
</evidence>
<gene>
    <name evidence="6" type="ORF">MBUL_02831</name>
    <name evidence="7" type="ORF">OICFNHDK_4483</name>
</gene>
<evidence type="ECO:0000256" key="3">
    <source>
        <dbReference type="ARBA" id="ARBA00023125"/>
    </source>
</evidence>
<keyword evidence="3" id="KW-0238">DNA-binding</keyword>
<dbReference type="InterPro" id="IPR013762">
    <property type="entry name" value="Integrase-like_cat_sf"/>
</dbReference>
<name>A0A679J9U3_9HYPH</name>
<organism evidence="6">
    <name type="scientific">Methylobacterium bullatum</name>
    <dbReference type="NCBI Taxonomy" id="570505"/>
    <lineage>
        <taxon>Bacteria</taxon>
        <taxon>Pseudomonadati</taxon>
        <taxon>Pseudomonadota</taxon>
        <taxon>Alphaproteobacteria</taxon>
        <taxon>Hyphomicrobiales</taxon>
        <taxon>Methylobacteriaceae</taxon>
        <taxon>Methylobacterium</taxon>
    </lineage>
</organism>
<dbReference type="GO" id="GO:0006310">
    <property type="term" value="P:DNA recombination"/>
    <property type="evidence" value="ECO:0007669"/>
    <property type="project" value="UniProtKB-KW"/>
</dbReference>
<dbReference type="Pfam" id="PF13356">
    <property type="entry name" value="Arm-DNA-bind_3"/>
    <property type="match status" value="1"/>
</dbReference>
<dbReference type="AlphaFoldDB" id="A0A679J9U3"/>
<keyword evidence="4" id="KW-0233">DNA recombination</keyword>
<evidence type="ECO:0000256" key="4">
    <source>
        <dbReference type="ARBA" id="ARBA00023172"/>
    </source>
</evidence>
<dbReference type="InterPro" id="IPR025166">
    <property type="entry name" value="Integrase_DNA_bind_dom"/>
</dbReference>
<evidence type="ECO:0000313" key="6">
    <source>
        <dbReference type="EMBL" id="CAA2104702.1"/>
    </source>
</evidence>
<dbReference type="Proteomes" id="UP001055307">
    <property type="component" value="Unassembled WGS sequence"/>
</dbReference>
<dbReference type="GO" id="GO:0003677">
    <property type="term" value="F:DNA binding"/>
    <property type="evidence" value="ECO:0007669"/>
    <property type="project" value="UniProtKB-KW"/>
</dbReference>
<dbReference type="PANTHER" id="PTHR30629:SF2">
    <property type="entry name" value="PROPHAGE INTEGRASE INTS-RELATED"/>
    <property type="match status" value="1"/>
</dbReference>
<dbReference type="EMBL" id="LR743504">
    <property type="protein sequence ID" value="CAA2104702.1"/>
    <property type="molecule type" value="Genomic_DNA"/>
</dbReference>
<dbReference type="Gene3D" id="1.10.150.130">
    <property type="match status" value="1"/>
</dbReference>
<feature type="domain" description="Integrase DNA-binding" evidence="5">
    <location>
        <begin position="41"/>
        <end position="99"/>
    </location>
</feature>
<reference evidence="7" key="3">
    <citation type="submission" date="2021-08" db="EMBL/GenBank/DDBJ databases">
        <authorList>
            <person name="Tani A."/>
            <person name="Ola A."/>
            <person name="Ogura Y."/>
            <person name="Katsura K."/>
            <person name="Hayashi T."/>
        </authorList>
    </citation>
    <scope>NUCLEOTIDE SEQUENCE</scope>
    <source>
        <strain evidence="7">DSM 21893</strain>
    </source>
</reference>
<keyword evidence="2" id="KW-0229">DNA integration</keyword>
<dbReference type="Gene3D" id="3.30.160.390">
    <property type="entry name" value="Integrase, DNA-binding domain"/>
    <property type="match status" value="1"/>
</dbReference>
<dbReference type="RefSeq" id="WP_018044269.1">
    <property type="nucleotide sequence ID" value="NZ_BPQF01000035.1"/>
</dbReference>
<protein>
    <recommendedName>
        <fullName evidence="5">Integrase DNA-binding domain-containing protein</fullName>
    </recommendedName>
</protein>
<reference evidence="7" key="1">
    <citation type="journal article" date="2016" name="Front. Microbiol.">
        <title>Genome Sequence of the Piezophilic, Mesophilic Sulfate-Reducing Bacterium Desulfovibrio indicus J2T.</title>
        <authorList>
            <person name="Cao J."/>
            <person name="Maignien L."/>
            <person name="Shao Z."/>
            <person name="Alain K."/>
            <person name="Jebbar M."/>
        </authorList>
    </citation>
    <scope>NUCLEOTIDE SEQUENCE</scope>
    <source>
        <strain evidence="7">DSM 21893</strain>
    </source>
</reference>
<evidence type="ECO:0000256" key="2">
    <source>
        <dbReference type="ARBA" id="ARBA00022908"/>
    </source>
</evidence>
<proteinExistence type="inferred from homology"/>
<dbReference type="SUPFAM" id="SSF56349">
    <property type="entry name" value="DNA breaking-rejoining enzymes"/>
    <property type="match status" value="1"/>
</dbReference>
<dbReference type="PANTHER" id="PTHR30629">
    <property type="entry name" value="PROPHAGE INTEGRASE"/>
    <property type="match status" value="1"/>
</dbReference>
<dbReference type="EMBL" id="BPQF01000035">
    <property type="protein sequence ID" value="GJD41992.1"/>
    <property type="molecule type" value="Genomic_DNA"/>
</dbReference>
<dbReference type="InterPro" id="IPR010998">
    <property type="entry name" value="Integrase_recombinase_N"/>
</dbReference>
<sequence length="522" mass="58184">MAASRGTYARERARLTAEHLKKARRMIDSGTVPGRGIDFCDDAFPGLVLRVTPAAGNWILKLRMSTLRLGDMASVSVAAAREAAARARLDVKDGRDPRQDVAVYAHAMVTTGGDHETSADAAWPVEVERQSDEDRRRHGPWEWRDLVDLFLEEKRPDLDPGYFPAYASYLRHKAFDRIARRPVREVTATDLQGIRNEIIAANSRSAAARAVRQGREMLDWAWSNHSGVSGMAKATEKWPLWRDQWTIRYKPSKRRHAPEIDELARTLAVAERYRTLGQTEHATAPGTLAMLWFTVLTGQRTGAVAETARLDVAPIPEDAGVPGPGWRAVTWSAGVMKEDRPFVLPLPPGAWYVIDRVLAEDPDRETNRWLFPSIRGDGHVGQGALNALLYRLRGKKVTGSTVTARPLVDYFGIHGIRPWTLHDVRRAITTFLSDHRLGGAASAILDHEAGVTEDERDRRSAVTRLHYDRSQRIPLKSEGMALWVDAVLEAYENERAALAALPAPVTRERTKRGPGRAQPTAP</sequence>
<reference evidence="6" key="2">
    <citation type="submission" date="2019-12" db="EMBL/GenBank/DDBJ databases">
        <authorList>
            <person name="Cremers G."/>
        </authorList>
    </citation>
    <scope>NUCLEOTIDE SEQUENCE</scope>
    <source>
        <strain evidence="6">Mbul1</strain>
    </source>
</reference>
<comment type="similarity">
    <text evidence="1">Belongs to the 'phage' integrase family.</text>
</comment>
<keyword evidence="8" id="KW-1185">Reference proteome</keyword>
<dbReference type="InterPro" id="IPR050808">
    <property type="entry name" value="Phage_Integrase"/>
</dbReference>
<dbReference type="GO" id="GO:0015074">
    <property type="term" value="P:DNA integration"/>
    <property type="evidence" value="ECO:0007669"/>
    <property type="project" value="UniProtKB-KW"/>
</dbReference>
<dbReference type="InterPro" id="IPR011010">
    <property type="entry name" value="DNA_brk_join_enz"/>
</dbReference>